<name>A0A1H3NSP5_9BACT</name>
<accession>A0A1H3NSP5</accession>
<dbReference type="Proteomes" id="UP000199663">
    <property type="component" value="Unassembled WGS sequence"/>
</dbReference>
<proteinExistence type="predicted"/>
<evidence type="ECO:0000313" key="2">
    <source>
        <dbReference type="Proteomes" id="UP000199663"/>
    </source>
</evidence>
<keyword evidence="2" id="KW-1185">Reference proteome</keyword>
<sequence>MEITIDFKPKTPYISGKIQDSCIFINQKTEKFNLFSPIHATYFPFYVSPYLKVIPHVYQENL</sequence>
<organism evidence="1 2">
    <name type="scientific">Rhodonellum ikkaensis</name>
    <dbReference type="NCBI Taxonomy" id="336829"/>
    <lineage>
        <taxon>Bacteria</taxon>
        <taxon>Pseudomonadati</taxon>
        <taxon>Bacteroidota</taxon>
        <taxon>Cytophagia</taxon>
        <taxon>Cytophagales</taxon>
        <taxon>Cytophagaceae</taxon>
        <taxon>Rhodonellum</taxon>
    </lineage>
</organism>
<protein>
    <submittedName>
        <fullName evidence="1">Uncharacterized protein</fullName>
    </submittedName>
</protein>
<evidence type="ECO:0000313" key="1">
    <source>
        <dbReference type="EMBL" id="SDY91199.1"/>
    </source>
</evidence>
<comment type="caution">
    <text evidence="1">The sequence shown here is derived from an EMBL/GenBank/DDBJ whole genome shotgun (WGS) entry which is preliminary data.</text>
</comment>
<dbReference type="EMBL" id="FNQC01000003">
    <property type="protein sequence ID" value="SDY91199.1"/>
    <property type="molecule type" value="Genomic_DNA"/>
</dbReference>
<gene>
    <name evidence="1" type="ORF">SAMN05444412_103371</name>
</gene>
<reference evidence="1 2" key="1">
    <citation type="submission" date="2016-10" db="EMBL/GenBank/DDBJ databases">
        <authorList>
            <person name="Varghese N."/>
            <person name="Submissions S."/>
        </authorList>
    </citation>
    <scope>NUCLEOTIDE SEQUENCE [LARGE SCALE GENOMIC DNA]</scope>
    <source>
        <strain evidence="1 2">DSM 17997</strain>
    </source>
</reference>